<feature type="signal peptide" evidence="1">
    <location>
        <begin position="1"/>
        <end position="20"/>
    </location>
</feature>
<evidence type="ECO:0000256" key="1">
    <source>
        <dbReference type="SAM" id="SignalP"/>
    </source>
</evidence>
<protein>
    <recommendedName>
        <fullName evidence="4">Lipocalin-like domain-containing protein</fullName>
    </recommendedName>
</protein>
<dbReference type="RefSeq" id="WP_089380422.1">
    <property type="nucleotide sequence ID" value="NZ_FZNT01000002.1"/>
</dbReference>
<dbReference type="Proteomes" id="UP000198384">
    <property type="component" value="Unassembled WGS sequence"/>
</dbReference>
<evidence type="ECO:0000313" key="2">
    <source>
        <dbReference type="EMBL" id="SNR39096.1"/>
    </source>
</evidence>
<feature type="chain" id="PRO_5012330873" description="Lipocalin-like domain-containing protein" evidence="1">
    <location>
        <begin position="21"/>
        <end position="198"/>
    </location>
</feature>
<gene>
    <name evidence="2" type="ORF">SAMN06265371_102226</name>
</gene>
<accession>A0A238VXS6</accession>
<sequence>MKNYKITKLIIALCLFSVIASCDTDNDDQFTKTAVTDFTKEELIKLHGGSEKSWKLTEVILPEKYKDHPNLLNNTCVADDTFTVSASTSTTYESVEDIIIELGEIRCFDTFSEAERFEGKLLYVPYKFNGIDVVETTLILKSCSIENIVDENGTEGTFTKCDQDAFRLVELTDDRMVFSNAAYIGEYTFGYVFEKADE</sequence>
<dbReference type="PROSITE" id="PS51257">
    <property type="entry name" value="PROKAR_LIPOPROTEIN"/>
    <property type="match status" value="1"/>
</dbReference>
<keyword evidence="1" id="KW-0732">Signal</keyword>
<dbReference type="OrthoDB" id="1426257at2"/>
<dbReference type="EMBL" id="FZNT01000002">
    <property type="protein sequence ID" value="SNR39096.1"/>
    <property type="molecule type" value="Genomic_DNA"/>
</dbReference>
<dbReference type="AlphaFoldDB" id="A0A238VXS6"/>
<organism evidence="2 3">
    <name type="scientific">Lutibacter agarilyticus</name>
    <dbReference type="NCBI Taxonomy" id="1109740"/>
    <lineage>
        <taxon>Bacteria</taxon>
        <taxon>Pseudomonadati</taxon>
        <taxon>Bacteroidota</taxon>
        <taxon>Flavobacteriia</taxon>
        <taxon>Flavobacteriales</taxon>
        <taxon>Flavobacteriaceae</taxon>
        <taxon>Lutibacter</taxon>
    </lineage>
</organism>
<keyword evidence="3" id="KW-1185">Reference proteome</keyword>
<name>A0A238VXS6_9FLAO</name>
<proteinExistence type="predicted"/>
<evidence type="ECO:0008006" key="4">
    <source>
        <dbReference type="Google" id="ProtNLM"/>
    </source>
</evidence>
<reference evidence="2 3" key="1">
    <citation type="submission" date="2017-06" db="EMBL/GenBank/DDBJ databases">
        <authorList>
            <person name="Kim H.J."/>
            <person name="Triplett B.A."/>
        </authorList>
    </citation>
    <scope>NUCLEOTIDE SEQUENCE [LARGE SCALE GENOMIC DNA]</scope>
    <source>
        <strain evidence="2 3">DSM 29150</strain>
    </source>
</reference>
<evidence type="ECO:0000313" key="3">
    <source>
        <dbReference type="Proteomes" id="UP000198384"/>
    </source>
</evidence>